<reference evidence="1 2" key="1">
    <citation type="journal article" date="2013" name="Proc. Natl. Acad. Sci. U.S.A.">
        <title>Genome of Phaeocystis globosa virus PgV-16T highlights the common ancestry of the largest known DNA viruses infecting eukaryotes.</title>
        <authorList>
            <person name="Santini S."/>
            <person name="Jeudy S."/>
            <person name="Bartoli J."/>
            <person name="Poirot O."/>
            <person name="Lescot M."/>
            <person name="Abergel C."/>
            <person name="Barbe V."/>
            <person name="Wommack K.E."/>
            <person name="Noordeloos A.A."/>
            <person name="Brussaard C.P."/>
            <person name="Claverie J.M."/>
        </authorList>
    </citation>
    <scope>NUCLEOTIDE SEQUENCE [LARGE SCALE GENOMIC DNA]</scope>
    <source>
        <strain evidence="1 2">16T</strain>
    </source>
</reference>
<evidence type="ECO:0000313" key="2">
    <source>
        <dbReference type="Proteomes" id="UP000204225"/>
    </source>
</evidence>
<dbReference type="EMBL" id="KC662249">
    <property type="protein sequence ID" value="AGM15480.1"/>
    <property type="molecule type" value="Genomic_DNA"/>
</dbReference>
<name>A0AC59EWW0_9VIRU</name>
<protein>
    <submittedName>
        <fullName evidence="1">Uncharacterized protein</fullName>
    </submittedName>
</protein>
<organism evidence="1 2">
    <name type="scientific">Phaeocystis globosa virus PgV-16T</name>
    <dbReference type="NCBI Taxonomy" id="3071227"/>
    <lineage>
        <taxon>Viruses</taxon>
        <taxon>Varidnaviria</taxon>
        <taxon>Bamfordvirae</taxon>
        <taxon>Nucleocytoviricota</taxon>
        <taxon>Megaviricetes</taxon>
        <taxon>Imitervirales</taxon>
        <taxon>Mesomimiviridae</taxon>
        <taxon>Tethysvirus</taxon>
        <taxon>Tethysvirus hollandense</taxon>
    </lineage>
</organism>
<gene>
    <name evidence="1" type="ORF">PGCG_00169</name>
</gene>
<sequence>MIGKGLSTAIKNIIYTERGRFILSIILGLGLATFFRKFCEGKNCYNFIGPKQTEVKDQIFSFDSTNSECYIMREKAVKCGNKSKAVEFA</sequence>
<proteinExistence type="predicted"/>
<keyword evidence="2" id="KW-1185">Reference proteome</keyword>
<evidence type="ECO:0000313" key="1">
    <source>
        <dbReference type="EMBL" id="AGM15480.1"/>
    </source>
</evidence>
<dbReference type="Proteomes" id="UP000204225">
    <property type="component" value="Segment"/>
</dbReference>
<accession>A0AC59EWW0</accession>